<gene>
    <name evidence="3" type="ORF">HNAJ_LOCUS4526</name>
</gene>
<feature type="transmembrane region" description="Helical" evidence="2">
    <location>
        <begin position="35"/>
        <end position="56"/>
    </location>
</feature>
<name>A0A0R3TBT9_RODNA</name>
<feature type="transmembrane region" description="Helical" evidence="2">
    <location>
        <begin position="12"/>
        <end position="29"/>
    </location>
</feature>
<organism evidence="5">
    <name type="scientific">Rodentolepis nana</name>
    <name type="common">Dwarf tapeworm</name>
    <name type="synonym">Hymenolepis nana</name>
    <dbReference type="NCBI Taxonomy" id="102285"/>
    <lineage>
        <taxon>Eukaryota</taxon>
        <taxon>Metazoa</taxon>
        <taxon>Spiralia</taxon>
        <taxon>Lophotrochozoa</taxon>
        <taxon>Platyhelminthes</taxon>
        <taxon>Cestoda</taxon>
        <taxon>Eucestoda</taxon>
        <taxon>Cyclophyllidea</taxon>
        <taxon>Hymenolepididae</taxon>
        <taxon>Rodentolepis</taxon>
    </lineage>
</organism>
<dbReference type="EMBL" id="UZAE01003256">
    <property type="protein sequence ID" value="VDO00386.1"/>
    <property type="molecule type" value="Genomic_DNA"/>
</dbReference>
<dbReference type="GO" id="GO:0050291">
    <property type="term" value="F:sphingosine N-acyltransferase activity"/>
    <property type="evidence" value="ECO:0007669"/>
    <property type="project" value="InterPro"/>
</dbReference>
<accession>A0A0R3TBT9</accession>
<feature type="region of interest" description="Disordered" evidence="1">
    <location>
        <begin position="70"/>
        <end position="103"/>
    </location>
</feature>
<feature type="compositionally biased region" description="Polar residues" evidence="1">
    <location>
        <begin position="92"/>
        <end position="103"/>
    </location>
</feature>
<reference evidence="5" key="1">
    <citation type="submission" date="2017-02" db="UniProtKB">
        <authorList>
            <consortium name="WormBaseParasite"/>
        </authorList>
    </citation>
    <scope>IDENTIFICATION</scope>
</reference>
<proteinExistence type="predicted"/>
<evidence type="ECO:0000256" key="2">
    <source>
        <dbReference type="SAM" id="Phobius"/>
    </source>
</evidence>
<dbReference type="PANTHER" id="PTHR12560:SF0">
    <property type="entry name" value="LD18904P"/>
    <property type="match status" value="1"/>
</dbReference>
<keyword evidence="2" id="KW-0472">Membrane</keyword>
<dbReference type="GO" id="GO:0016020">
    <property type="term" value="C:membrane"/>
    <property type="evidence" value="ECO:0007669"/>
    <property type="project" value="GOC"/>
</dbReference>
<reference evidence="3 4" key="2">
    <citation type="submission" date="2018-11" db="EMBL/GenBank/DDBJ databases">
        <authorList>
            <consortium name="Pathogen Informatics"/>
        </authorList>
    </citation>
    <scope>NUCLEOTIDE SEQUENCE [LARGE SCALE GENOMIC DNA]</scope>
</reference>
<keyword evidence="4" id="KW-1185">Reference proteome</keyword>
<evidence type="ECO:0000256" key="1">
    <source>
        <dbReference type="SAM" id="MobiDB-lite"/>
    </source>
</evidence>
<dbReference type="InterPro" id="IPR016439">
    <property type="entry name" value="Lag1/Lac1-like"/>
</dbReference>
<dbReference type="WBParaSite" id="HNAJ_0000452801-mRNA-1">
    <property type="protein sequence ID" value="HNAJ_0000452801-mRNA-1"/>
    <property type="gene ID" value="HNAJ_0000452801"/>
</dbReference>
<dbReference type="AlphaFoldDB" id="A0A0R3TBT9"/>
<keyword evidence="2" id="KW-0812">Transmembrane</keyword>
<keyword evidence="2" id="KW-1133">Transmembrane helix</keyword>
<evidence type="ECO:0000313" key="3">
    <source>
        <dbReference type="EMBL" id="VDO00386.1"/>
    </source>
</evidence>
<dbReference type="GO" id="GO:0046513">
    <property type="term" value="P:ceramide biosynthetic process"/>
    <property type="evidence" value="ECO:0007669"/>
    <property type="project" value="InterPro"/>
</dbReference>
<sequence length="103" mass="11182">MVALGRPISATMIYLPTGTRVISSIVFVAPGEIGFYPALYGFLAFLCGLQVLHLFWTIQIIQTALKSLTSGQISSDARSDSEMSESESEYSNGLQKNGNAKKF</sequence>
<evidence type="ECO:0000313" key="5">
    <source>
        <dbReference type="WBParaSite" id="HNAJ_0000452801-mRNA-1"/>
    </source>
</evidence>
<dbReference type="Proteomes" id="UP000278807">
    <property type="component" value="Unassembled WGS sequence"/>
</dbReference>
<protein>
    <submittedName>
        <fullName evidence="5">TLC domain-containing protein</fullName>
    </submittedName>
</protein>
<evidence type="ECO:0000313" key="4">
    <source>
        <dbReference type="Proteomes" id="UP000278807"/>
    </source>
</evidence>
<dbReference type="PANTHER" id="PTHR12560">
    <property type="entry name" value="LONGEVITY ASSURANCE FACTOR 1 LAG1"/>
    <property type="match status" value="1"/>
</dbReference>